<feature type="binding site" evidence="7">
    <location>
        <position position="31"/>
    </location>
    <ligand>
        <name>Mg(2+)</name>
        <dbReference type="ChEBI" id="CHEBI:18420"/>
    </ligand>
</feature>
<dbReference type="PANTHER" id="PTHR11711">
    <property type="entry name" value="ADP RIBOSYLATION FACTOR-RELATED"/>
    <property type="match status" value="1"/>
</dbReference>
<evidence type="ECO:0000256" key="4">
    <source>
        <dbReference type="ARBA" id="ARBA00022892"/>
    </source>
</evidence>
<evidence type="ECO:0000256" key="5">
    <source>
        <dbReference type="ARBA" id="ARBA00023134"/>
    </source>
</evidence>
<dbReference type="GO" id="GO:0005525">
    <property type="term" value="F:GTP binding"/>
    <property type="evidence" value="ECO:0007669"/>
    <property type="project" value="UniProtKB-KW"/>
</dbReference>
<dbReference type="GO" id="GO:0046872">
    <property type="term" value="F:metal ion binding"/>
    <property type="evidence" value="ECO:0007669"/>
    <property type="project" value="UniProtKB-KW"/>
</dbReference>
<dbReference type="InterPro" id="IPR006689">
    <property type="entry name" value="Small_GTPase_ARF/SAR"/>
</dbReference>
<gene>
    <name evidence="9" type="ORF">POBO1169_LOCUS11144</name>
</gene>
<name>A0A7S0RAP2_9CHLO</name>
<keyword evidence="2" id="KW-0519">Myristate</keyword>
<evidence type="ECO:0000313" key="9">
    <source>
        <dbReference type="EMBL" id="CAD8672033.1"/>
    </source>
</evidence>
<evidence type="ECO:0000256" key="3">
    <source>
        <dbReference type="ARBA" id="ARBA00022741"/>
    </source>
</evidence>
<dbReference type="Pfam" id="PF00025">
    <property type="entry name" value="Arf"/>
    <property type="match status" value="1"/>
</dbReference>
<dbReference type="PROSITE" id="PS51417">
    <property type="entry name" value="ARF"/>
    <property type="match status" value="1"/>
</dbReference>
<feature type="binding site" evidence="7">
    <location>
        <position position="48"/>
    </location>
    <ligand>
        <name>Mg(2+)</name>
        <dbReference type="ChEBI" id="CHEBI:18420"/>
    </ligand>
</feature>
<sequence>MGAVFSSIWAYFSPNKEYKILIVGLDNAGKTTTLYKLHLGEVVVTHPTVGSNVETIDYKNLHFEVWDLGGQQTLRSAWQTYYRSTDAVIMMVDSTDRARIAITKMELERLLGSDELERAVVLVLANKQDLKDAMTATEISENLGLHHVKSHNWQIQSCCALTGEGLFEGLEWISQQVTELSKQGR</sequence>
<dbReference type="InterPro" id="IPR005225">
    <property type="entry name" value="Small_GTP-bd"/>
</dbReference>
<feature type="binding site" evidence="6">
    <location>
        <begin position="24"/>
        <end position="31"/>
    </location>
    <ligand>
        <name>GTP</name>
        <dbReference type="ChEBI" id="CHEBI:37565"/>
    </ligand>
</feature>
<dbReference type="NCBIfam" id="TIGR00231">
    <property type="entry name" value="small_GTP"/>
    <property type="match status" value="1"/>
</dbReference>
<keyword evidence="3 6" id="KW-0547">Nucleotide-binding</keyword>
<dbReference type="GO" id="GO:0016192">
    <property type="term" value="P:vesicle-mediated transport"/>
    <property type="evidence" value="ECO:0007669"/>
    <property type="project" value="UniProtKB-KW"/>
</dbReference>
<evidence type="ECO:0000256" key="1">
    <source>
        <dbReference type="ARBA" id="ARBA00010290"/>
    </source>
</evidence>
<reference evidence="9" key="1">
    <citation type="submission" date="2021-01" db="EMBL/GenBank/DDBJ databases">
        <authorList>
            <person name="Corre E."/>
            <person name="Pelletier E."/>
            <person name="Niang G."/>
            <person name="Scheremetjew M."/>
            <person name="Finn R."/>
            <person name="Kale V."/>
            <person name="Holt S."/>
            <person name="Cochrane G."/>
            <person name="Meng A."/>
            <person name="Brown T."/>
            <person name="Cohen L."/>
        </authorList>
    </citation>
    <scope>NUCLEOTIDE SEQUENCE</scope>
    <source>
        <strain evidence="9">CCMP722</strain>
    </source>
</reference>
<proteinExistence type="inferred from homology"/>
<keyword evidence="7" id="KW-0479">Metal-binding</keyword>
<dbReference type="GO" id="GO:0003924">
    <property type="term" value="F:GTPase activity"/>
    <property type="evidence" value="ECO:0007669"/>
    <property type="project" value="InterPro"/>
</dbReference>
<feature type="binding site" evidence="6">
    <location>
        <position position="70"/>
    </location>
    <ligand>
        <name>GTP</name>
        <dbReference type="ChEBI" id="CHEBI:37565"/>
    </ligand>
</feature>
<dbReference type="SMART" id="SM00177">
    <property type="entry name" value="ARF"/>
    <property type="match status" value="1"/>
</dbReference>
<dbReference type="PROSITE" id="PS51419">
    <property type="entry name" value="RAB"/>
    <property type="match status" value="1"/>
</dbReference>
<dbReference type="FunFam" id="3.40.50.300:FF:000728">
    <property type="entry name" value="ADP-ribosylation factor-like protein 5"/>
    <property type="match status" value="1"/>
</dbReference>
<comment type="similarity">
    <text evidence="1 8">Belongs to the small GTPase superfamily. Arf family.</text>
</comment>
<keyword evidence="4" id="KW-0813">Transport</keyword>
<dbReference type="SMART" id="SM00178">
    <property type="entry name" value="SAR"/>
    <property type="match status" value="1"/>
</dbReference>
<organism evidence="9">
    <name type="scientific">Pyramimonas obovata</name>
    <dbReference type="NCBI Taxonomy" id="1411642"/>
    <lineage>
        <taxon>Eukaryota</taxon>
        <taxon>Viridiplantae</taxon>
        <taxon>Chlorophyta</taxon>
        <taxon>Pyramimonadophyceae</taxon>
        <taxon>Pyramimonadales</taxon>
        <taxon>Pyramimonadaceae</taxon>
        <taxon>Pyramimonas</taxon>
        <taxon>Pyramimonas incertae sedis</taxon>
    </lineage>
</organism>
<evidence type="ECO:0000256" key="6">
    <source>
        <dbReference type="PIRSR" id="PIRSR606689-1"/>
    </source>
</evidence>
<evidence type="ECO:0000256" key="7">
    <source>
        <dbReference type="PIRSR" id="PIRSR606689-2"/>
    </source>
</evidence>
<feature type="binding site" evidence="6">
    <location>
        <begin position="126"/>
        <end position="129"/>
    </location>
    <ligand>
        <name>GTP</name>
        <dbReference type="ChEBI" id="CHEBI:37565"/>
    </ligand>
</feature>
<evidence type="ECO:0000256" key="2">
    <source>
        <dbReference type="ARBA" id="ARBA00022707"/>
    </source>
</evidence>
<dbReference type="PRINTS" id="PR00328">
    <property type="entry name" value="SAR1GTPBP"/>
</dbReference>
<dbReference type="AlphaFoldDB" id="A0A7S0RAP2"/>
<keyword evidence="2" id="KW-0449">Lipoprotein</keyword>
<dbReference type="InterPro" id="IPR027417">
    <property type="entry name" value="P-loop_NTPase"/>
</dbReference>
<keyword evidence="5 6" id="KW-0342">GTP-binding</keyword>
<keyword evidence="4" id="KW-0931">ER-Golgi transport</keyword>
<dbReference type="Gene3D" id="3.40.50.300">
    <property type="entry name" value="P-loop containing nucleotide triphosphate hydrolases"/>
    <property type="match status" value="1"/>
</dbReference>
<dbReference type="SMART" id="SM00175">
    <property type="entry name" value="RAB"/>
    <property type="match status" value="1"/>
</dbReference>
<keyword evidence="7" id="KW-0460">Magnesium</keyword>
<dbReference type="SUPFAM" id="SSF52540">
    <property type="entry name" value="P-loop containing nucleoside triphosphate hydrolases"/>
    <property type="match status" value="1"/>
</dbReference>
<evidence type="ECO:0000256" key="8">
    <source>
        <dbReference type="RuleBase" id="RU003925"/>
    </source>
</evidence>
<dbReference type="EMBL" id="HBFA01021941">
    <property type="protein sequence ID" value="CAD8672033.1"/>
    <property type="molecule type" value="Transcribed_RNA"/>
</dbReference>
<accession>A0A7S0RAP2</accession>
<protein>
    <submittedName>
        <fullName evidence="9">Uncharacterized protein</fullName>
    </submittedName>
</protein>
<dbReference type="InterPro" id="IPR024156">
    <property type="entry name" value="Small_GTPase_ARF"/>
</dbReference>